<dbReference type="PATRIC" id="fig|1002367.3.peg.2154"/>
<dbReference type="PANTHER" id="PTHR30570:SF1">
    <property type="entry name" value="PHOSPHATE-BINDING PROTEIN PSTS"/>
    <property type="match status" value="1"/>
</dbReference>
<evidence type="ECO:0000313" key="4">
    <source>
        <dbReference type="EMBL" id="EHJ36822.1"/>
    </source>
</evidence>
<dbReference type="PANTHER" id="PTHR30570">
    <property type="entry name" value="PERIPLASMIC PHOSPHATE BINDING COMPONENT OF PHOSPHATE ABC TRANSPORTER"/>
    <property type="match status" value="1"/>
</dbReference>
<feature type="chain" id="PRO_5003485279" description="PBP domain-containing protein" evidence="2">
    <location>
        <begin position="25"/>
        <end position="323"/>
    </location>
</feature>
<evidence type="ECO:0000259" key="3">
    <source>
        <dbReference type="Pfam" id="PF12849"/>
    </source>
</evidence>
<gene>
    <name evidence="4" type="ORF">HMPREF0673_02668</name>
</gene>
<organism evidence="4 5">
    <name type="scientific">Leyella stercorea DSM 18206</name>
    <dbReference type="NCBI Taxonomy" id="1002367"/>
    <lineage>
        <taxon>Bacteria</taxon>
        <taxon>Pseudomonadati</taxon>
        <taxon>Bacteroidota</taxon>
        <taxon>Bacteroidia</taxon>
        <taxon>Bacteroidales</taxon>
        <taxon>Prevotellaceae</taxon>
        <taxon>Leyella</taxon>
    </lineage>
</organism>
<dbReference type="GeneID" id="78338083"/>
<feature type="signal peptide" evidence="2">
    <location>
        <begin position="1"/>
        <end position="24"/>
    </location>
</feature>
<evidence type="ECO:0000256" key="1">
    <source>
        <dbReference type="ARBA" id="ARBA00022729"/>
    </source>
</evidence>
<dbReference type="HOGENOM" id="CLU_061152_0_0_10"/>
<dbReference type="SUPFAM" id="SSF53850">
    <property type="entry name" value="Periplasmic binding protein-like II"/>
    <property type="match status" value="1"/>
</dbReference>
<accession>G6B197</accession>
<evidence type="ECO:0000256" key="2">
    <source>
        <dbReference type="SAM" id="SignalP"/>
    </source>
</evidence>
<proteinExistence type="predicted"/>
<dbReference type="EMBL" id="AFZZ01000236">
    <property type="protein sequence ID" value="EHJ36822.1"/>
    <property type="molecule type" value="Genomic_DNA"/>
</dbReference>
<feature type="domain" description="PBP" evidence="3">
    <location>
        <begin position="33"/>
        <end position="294"/>
    </location>
</feature>
<keyword evidence="1 2" id="KW-0732">Signal</keyword>
<protein>
    <recommendedName>
        <fullName evidence="3">PBP domain-containing protein</fullName>
    </recommendedName>
</protein>
<evidence type="ECO:0000313" key="5">
    <source>
        <dbReference type="Proteomes" id="UP000004407"/>
    </source>
</evidence>
<sequence length="323" mass="36300">MKTNFKNISILALLAMTLVMMSCGGEKKRKDGRTDTTTQGEISFACDESFSPIIDELVEVYHMQCPNTKLKPIYTNEIDGINMLLQQKTWLTITARNFTPKEYTYVKDGLNMLPEAVRLAYDGMALICNNQNLDSCITVNDIKAILLGKKTKWSEVNPGSKLGEIWVCFDNRKSSAVNYCCDSILGGKPIDSPNVFAAKDSKDVIDYVASTPNAIGVIGSNWLNDKRDSTNTTWNKAIRVMSVSKLDKATPYNSWKPYQAWLLNGRYPFVRTIWALLNDPKRGLPWGFAHFIESPKGQLILFKAGLLPTRGEITIRDVQVHNQ</sequence>
<name>G6B197_9BACT</name>
<dbReference type="AlphaFoldDB" id="G6B197"/>
<dbReference type="Gene3D" id="3.40.190.10">
    <property type="entry name" value="Periplasmic binding protein-like II"/>
    <property type="match status" value="2"/>
</dbReference>
<reference evidence="4 5" key="1">
    <citation type="submission" date="2011-08" db="EMBL/GenBank/DDBJ databases">
        <authorList>
            <person name="Weinstock G."/>
            <person name="Sodergren E."/>
            <person name="Clifton S."/>
            <person name="Fulton L."/>
            <person name="Fulton B."/>
            <person name="Courtney L."/>
            <person name="Fronick C."/>
            <person name="Harrison M."/>
            <person name="Strong C."/>
            <person name="Farmer C."/>
            <person name="Delahaunty K."/>
            <person name="Markovic C."/>
            <person name="Hall O."/>
            <person name="Minx P."/>
            <person name="Tomlinson C."/>
            <person name="Mitreva M."/>
            <person name="Hou S."/>
            <person name="Chen J."/>
            <person name="Wollam A."/>
            <person name="Pepin K.H."/>
            <person name="Johnson M."/>
            <person name="Bhonagiri V."/>
            <person name="Zhang X."/>
            <person name="Suruliraj S."/>
            <person name="Warren W."/>
            <person name="Chinwalla A."/>
            <person name="Mardis E.R."/>
            <person name="Wilson R.K."/>
        </authorList>
    </citation>
    <scope>NUCLEOTIDE SEQUENCE [LARGE SCALE GENOMIC DNA]</scope>
    <source>
        <strain evidence="4 5">DSM 18206</strain>
    </source>
</reference>
<dbReference type="InterPro" id="IPR050811">
    <property type="entry name" value="Phosphate_ABC_transporter"/>
</dbReference>
<dbReference type="eggNOG" id="COG0226">
    <property type="taxonomic scope" value="Bacteria"/>
</dbReference>
<dbReference type="RefSeq" id="WP_007902626.1">
    <property type="nucleotide sequence ID" value="NZ_JH379465.1"/>
</dbReference>
<dbReference type="Proteomes" id="UP000004407">
    <property type="component" value="Unassembled WGS sequence"/>
</dbReference>
<comment type="caution">
    <text evidence="4">The sequence shown here is derived from an EMBL/GenBank/DDBJ whole genome shotgun (WGS) entry which is preliminary data.</text>
</comment>
<dbReference type="PROSITE" id="PS51257">
    <property type="entry name" value="PROKAR_LIPOPROTEIN"/>
    <property type="match status" value="1"/>
</dbReference>
<dbReference type="Pfam" id="PF12849">
    <property type="entry name" value="PBP_like_2"/>
    <property type="match status" value="1"/>
</dbReference>
<dbReference type="InterPro" id="IPR024370">
    <property type="entry name" value="PBP_domain"/>
</dbReference>